<dbReference type="PANTHER" id="PTHR46846">
    <property type="entry name" value="SERPENTINE RECEPTOR, CLASS W-RELATED"/>
    <property type="match status" value="1"/>
</dbReference>
<feature type="transmembrane region" description="Helical" evidence="5">
    <location>
        <begin position="149"/>
        <end position="175"/>
    </location>
</feature>
<dbReference type="Proteomes" id="UP000230233">
    <property type="component" value="Unassembled WGS sequence"/>
</dbReference>
<feature type="transmembrane region" description="Helical" evidence="5">
    <location>
        <begin position="263"/>
        <end position="288"/>
    </location>
</feature>
<dbReference type="InterPro" id="IPR019427">
    <property type="entry name" value="7TM_GPCR_serpentine_rcpt_Srw"/>
</dbReference>
<evidence type="ECO:0000256" key="2">
    <source>
        <dbReference type="ARBA" id="ARBA00022692"/>
    </source>
</evidence>
<protein>
    <recommendedName>
        <fullName evidence="6">G-protein coupled receptors family 1 profile domain-containing protein</fullName>
    </recommendedName>
</protein>
<feature type="transmembrane region" description="Helical" evidence="5">
    <location>
        <begin position="25"/>
        <end position="43"/>
    </location>
</feature>
<evidence type="ECO:0000256" key="3">
    <source>
        <dbReference type="ARBA" id="ARBA00022989"/>
    </source>
</evidence>
<keyword evidence="8" id="KW-1185">Reference proteome</keyword>
<feature type="transmembrane region" description="Helical" evidence="5">
    <location>
        <begin position="300"/>
        <end position="317"/>
    </location>
</feature>
<sequence length="372" mass="43875">MSEESFDYEVDIYRKIYWISSDLNVFLQVFTIITNVFHLIFLLQKELRSGAIYILMIGIGIADVINFLFEFYNIGIERYWWYPFDEIPSLCLKIDLAEINLFFELNQTIIHITRPVAVWLAILMALIRTLSVMFPMSNWIQNMTKSRNVIFMIFAVFGFWMIFYVNWIIFLRIVWYPDVLDKSCFYYNRDKQSYQRHALVMDKDRYIFLFSNENLEPIVRFVPTICYPILTVALIFQLRSIKKKRENVQKSSLSDQSDKTTKLILAMTICFMLSEGLCGLDAVIIQVLNRKAQKKYSENLADWISTLGTLQFIFLNLRTFNASTHPFFCFFMSSQYRDTVKRLFCGKKKSRAFTTIKVSTASVSSVSSKKSY</sequence>
<comment type="subcellular location">
    <subcellularLocation>
        <location evidence="1">Membrane</location>
    </subcellularLocation>
</comment>
<dbReference type="Pfam" id="PF10324">
    <property type="entry name" value="7TM_GPCR_Srw"/>
    <property type="match status" value="1"/>
</dbReference>
<feature type="domain" description="G-protein coupled receptors family 1 profile" evidence="6">
    <location>
        <begin position="34"/>
        <end position="329"/>
    </location>
</feature>
<proteinExistence type="predicted"/>
<dbReference type="EMBL" id="PDUG01000007">
    <property type="protein sequence ID" value="PIC14528.1"/>
    <property type="molecule type" value="Genomic_DNA"/>
</dbReference>
<feature type="transmembrane region" description="Helical" evidence="5">
    <location>
        <begin position="218"/>
        <end position="236"/>
    </location>
</feature>
<dbReference type="PROSITE" id="PS50262">
    <property type="entry name" value="G_PROTEIN_RECEP_F1_2"/>
    <property type="match status" value="1"/>
</dbReference>
<comment type="caution">
    <text evidence="7">The sequence shown here is derived from an EMBL/GenBank/DDBJ whole genome shotgun (WGS) entry which is preliminary data.</text>
</comment>
<keyword evidence="2 5" id="KW-0812">Transmembrane</keyword>
<dbReference type="AlphaFoldDB" id="A0A2G5SHI2"/>
<evidence type="ECO:0000313" key="8">
    <source>
        <dbReference type="Proteomes" id="UP000230233"/>
    </source>
</evidence>
<dbReference type="Gene3D" id="1.20.1070.10">
    <property type="entry name" value="Rhodopsin 7-helix transmembrane proteins"/>
    <property type="match status" value="1"/>
</dbReference>
<evidence type="ECO:0000259" key="6">
    <source>
        <dbReference type="PROSITE" id="PS50262"/>
    </source>
</evidence>
<feature type="transmembrane region" description="Helical" evidence="5">
    <location>
        <begin position="50"/>
        <end position="69"/>
    </location>
</feature>
<dbReference type="SUPFAM" id="SSF81321">
    <property type="entry name" value="Family A G protein-coupled receptor-like"/>
    <property type="match status" value="1"/>
</dbReference>
<gene>
    <name evidence="7" type="ORF">B9Z55_026809</name>
</gene>
<reference evidence="8" key="1">
    <citation type="submission" date="2017-10" db="EMBL/GenBank/DDBJ databases">
        <title>Rapid genome shrinkage in a self-fertile nematode reveals novel sperm competition proteins.</title>
        <authorList>
            <person name="Yin D."/>
            <person name="Schwarz E.M."/>
            <person name="Thomas C.G."/>
            <person name="Felde R.L."/>
            <person name="Korf I.F."/>
            <person name="Cutter A.D."/>
            <person name="Schartner C.M."/>
            <person name="Ralston E.J."/>
            <person name="Meyer B.J."/>
            <person name="Haag E.S."/>
        </authorList>
    </citation>
    <scope>NUCLEOTIDE SEQUENCE [LARGE SCALE GENOMIC DNA]</scope>
    <source>
        <strain evidence="8">JU1422</strain>
    </source>
</reference>
<dbReference type="GO" id="GO:0016020">
    <property type="term" value="C:membrane"/>
    <property type="evidence" value="ECO:0007669"/>
    <property type="project" value="UniProtKB-SubCell"/>
</dbReference>
<dbReference type="OrthoDB" id="5862663at2759"/>
<organism evidence="7 8">
    <name type="scientific">Caenorhabditis nigoni</name>
    <dbReference type="NCBI Taxonomy" id="1611254"/>
    <lineage>
        <taxon>Eukaryota</taxon>
        <taxon>Metazoa</taxon>
        <taxon>Ecdysozoa</taxon>
        <taxon>Nematoda</taxon>
        <taxon>Chromadorea</taxon>
        <taxon>Rhabditida</taxon>
        <taxon>Rhabditina</taxon>
        <taxon>Rhabditomorpha</taxon>
        <taxon>Rhabditoidea</taxon>
        <taxon>Rhabditidae</taxon>
        <taxon>Peloderinae</taxon>
        <taxon>Caenorhabditis</taxon>
    </lineage>
</organism>
<keyword evidence="3 5" id="KW-1133">Transmembrane helix</keyword>
<keyword evidence="4 5" id="KW-0472">Membrane</keyword>
<dbReference type="GO" id="GO:0008528">
    <property type="term" value="F:G protein-coupled peptide receptor activity"/>
    <property type="evidence" value="ECO:0007669"/>
    <property type="project" value="InterPro"/>
</dbReference>
<evidence type="ECO:0000256" key="1">
    <source>
        <dbReference type="ARBA" id="ARBA00004370"/>
    </source>
</evidence>
<evidence type="ECO:0000313" key="7">
    <source>
        <dbReference type="EMBL" id="PIC14528.1"/>
    </source>
</evidence>
<evidence type="ECO:0000256" key="5">
    <source>
        <dbReference type="SAM" id="Phobius"/>
    </source>
</evidence>
<dbReference type="STRING" id="1611254.A0A2G5SHI2"/>
<accession>A0A2G5SHI2</accession>
<feature type="transmembrane region" description="Helical" evidence="5">
    <location>
        <begin position="116"/>
        <end position="137"/>
    </location>
</feature>
<dbReference type="PANTHER" id="PTHR46846:SF2">
    <property type="entry name" value="G-PROTEIN COUPLED RECEPTORS FAMILY 1 PROFILE DOMAIN-CONTAINING PROTEIN"/>
    <property type="match status" value="1"/>
</dbReference>
<name>A0A2G5SHI2_9PELO</name>
<evidence type="ECO:0000256" key="4">
    <source>
        <dbReference type="ARBA" id="ARBA00023136"/>
    </source>
</evidence>
<dbReference type="InterPro" id="IPR017452">
    <property type="entry name" value="GPCR_Rhodpsn_7TM"/>
</dbReference>